<reference evidence="5 6" key="1">
    <citation type="submission" date="2023-01" db="EMBL/GenBank/DDBJ databases">
        <title>Analysis of 21 Apiospora genomes using comparative genomics revels a genus with tremendous synthesis potential of carbohydrate active enzymes and secondary metabolites.</title>
        <authorList>
            <person name="Sorensen T."/>
        </authorList>
    </citation>
    <scope>NUCLEOTIDE SEQUENCE [LARGE SCALE GENOMIC DNA]</scope>
    <source>
        <strain evidence="5 6">CBS 33761</strain>
    </source>
</reference>
<dbReference type="Proteomes" id="UP001444661">
    <property type="component" value="Unassembled WGS sequence"/>
</dbReference>
<dbReference type="Pfam" id="PF14604">
    <property type="entry name" value="SH3_9"/>
    <property type="match status" value="1"/>
</dbReference>
<dbReference type="PROSITE" id="PS50002">
    <property type="entry name" value="SH3"/>
    <property type="match status" value="1"/>
</dbReference>
<feature type="region of interest" description="Disordered" evidence="3">
    <location>
        <begin position="312"/>
        <end position="626"/>
    </location>
</feature>
<proteinExistence type="predicted"/>
<keyword evidence="1 2" id="KW-0728">SH3 domain</keyword>
<feature type="region of interest" description="Disordered" evidence="3">
    <location>
        <begin position="253"/>
        <end position="297"/>
    </location>
</feature>
<dbReference type="SUPFAM" id="SSF50044">
    <property type="entry name" value="SH3-domain"/>
    <property type="match status" value="1"/>
</dbReference>
<evidence type="ECO:0000256" key="2">
    <source>
        <dbReference type="PROSITE-ProRule" id="PRU00192"/>
    </source>
</evidence>
<keyword evidence="6" id="KW-1185">Reference proteome</keyword>
<evidence type="ECO:0000313" key="6">
    <source>
        <dbReference type="Proteomes" id="UP001444661"/>
    </source>
</evidence>
<feature type="compositionally biased region" description="Polar residues" evidence="3">
    <location>
        <begin position="521"/>
        <end position="537"/>
    </location>
</feature>
<evidence type="ECO:0000256" key="3">
    <source>
        <dbReference type="SAM" id="MobiDB-lite"/>
    </source>
</evidence>
<dbReference type="PRINTS" id="PR00499">
    <property type="entry name" value="P67PHOX"/>
</dbReference>
<dbReference type="SMART" id="SM00326">
    <property type="entry name" value="SH3"/>
    <property type="match status" value="1"/>
</dbReference>
<feature type="compositionally biased region" description="Basic and acidic residues" evidence="3">
    <location>
        <begin position="316"/>
        <end position="326"/>
    </location>
</feature>
<name>A0ABR1TE67_9PEZI</name>
<comment type="caution">
    <text evidence="5">The sequence shown here is derived from an EMBL/GenBank/DDBJ whole genome shotgun (WGS) entry which is preliminary data.</text>
</comment>
<dbReference type="InterPro" id="IPR036028">
    <property type="entry name" value="SH3-like_dom_sf"/>
</dbReference>
<gene>
    <name evidence="5" type="ORF">PG993_004934</name>
</gene>
<accession>A0ABR1TE67</accession>
<organism evidence="5 6">
    <name type="scientific">Apiospora rasikravindrae</name>
    <dbReference type="NCBI Taxonomy" id="990691"/>
    <lineage>
        <taxon>Eukaryota</taxon>
        <taxon>Fungi</taxon>
        <taxon>Dikarya</taxon>
        <taxon>Ascomycota</taxon>
        <taxon>Pezizomycotina</taxon>
        <taxon>Sordariomycetes</taxon>
        <taxon>Xylariomycetidae</taxon>
        <taxon>Amphisphaeriales</taxon>
        <taxon>Apiosporaceae</taxon>
        <taxon>Apiospora</taxon>
    </lineage>
</organism>
<dbReference type="InterPro" id="IPR001452">
    <property type="entry name" value="SH3_domain"/>
</dbReference>
<dbReference type="PRINTS" id="PR00452">
    <property type="entry name" value="SH3DOMAIN"/>
</dbReference>
<dbReference type="EMBL" id="JAQQWK010000003">
    <property type="protein sequence ID" value="KAK8044910.1"/>
    <property type="molecule type" value="Genomic_DNA"/>
</dbReference>
<feature type="compositionally biased region" description="Polar residues" evidence="3">
    <location>
        <begin position="1"/>
        <end position="13"/>
    </location>
</feature>
<sequence length="692" mass="74787">MLQKQQHYETSQFAAVPHDPYPMDGMTMLCRTDGPGSGMNSATSSNLSSRDEHSDYSNPTSLSSMEPPSGQVSPIKQPEQPAAIEDSPDKRVLKKKSGFFQNHSPFRRKSTKDMQAPTNRNTWGPVTTQNTQYNSAGSRRPQVYQQHERSMTSDRSFAPERSLVPERSLAPERNLASEREVSPDPIDANASLALNIGQNVFEVANSDRKKKQADQNATPAEELDPIALALAELKGVTGNKQSAGRMSADHYHGIATPAPGSERSQAFSRSVPAPRANTDVTAAKRGTPPPSYDQQVQRLGVPAAACTKKAMQATSRKYEQQTREMFTRPQPSSYNSAPVARPSTRGSEMPRPSTRGSEMPRAASPAVPRALSPGLGTRPEIAAAQVKPLAPSQPPPQAQPPAQPQAEPRQSYRAPSPNPYAASHQPQAQAEPRQSYQRSASPNPYAAAKQQPQAEPARQSYQRSASPNPYAAASHQAQPDPRSSYHAPSPAPYNSPRQPARSDSRMTTSETPRRGSDNPYYHQNSPSTQSVNRTASPATFRGGDYDRPSSGQMGGSQLGSQMGSDLSIQLAPLGGDDGYGSQRGRGGGGGSRPGTSQSGAVAFYDGRSMSQSRQRSKSVADPSRQYTREGRPILHFALYMYQAAIPEELGFSKGDYLAVLRHQDDGWWEAEIHSGNGAGRGGLVPSNYLQPC</sequence>
<feature type="compositionally biased region" description="Gly residues" evidence="3">
    <location>
        <begin position="575"/>
        <end position="592"/>
    </location>
</feature>
<dbReference type="CDD" id="cd00174">
    <property type="entry name" value="SH3"/>
    <property type="match status" value="1"/>
</dbReference>
<feature type="compositionally biased region" description="Low complexity" evidence="3">
    <location>
        <begin position="558"/>
        <end position="567"/>
    </location>
</feature>
<feature type="compositionally biased region" description="Polar residues" evidence="3">
    <location>
        <begin position="424"/>
        <end position="441"/>
    </location>
</feature>
<feature type="compositionally biased region" description="Polar residues" evidence="3">
    <location>
        <begin position="38"/>
        <end position="48"/>
    </location>
</feature>
<feature type="compositionally biased region" description="Polar residues" evidence="3">
    <location>
        <begin position="116"/>
        <end position="137"/>
    </location>
</feature>
<evidence type="ECO:0000259" key="4">
    <source>
        <dbReference type="PROSITE" id="PS50002"/>
    </source>
</evidence>
<dbReference type="Gene3D" id="2.30.30.40">
    <property type="entry name" value="SH3 Domains"/>
    <property type="match status" value="1"/>
</dbReference>
<protein>
    <submittedName>
        <fullName evidence="5">Src-like protein</fullName>
    </submittedName>
</protein>
<feature type="region of interest" description="Disordered" evidence="3">
    <location>
        <begin position="1"/>
        <end position="186"/>
    </location>
</feature>
<feature type="compositionally biased region" description="Pro residues" evidence="3">
    <location>
        <begin position="391"/>
        <end position="403"/>
    </location>
</feature>
<feature type="domain" description="SH3" evidence="4">
    <location>
        <begin position="630"/>
        <end position="692"/>
    </location>
</feature>
<feature type="compositionally biased region" description="Low complexity" evidence="3">
    <location>
        <begin position="442"/>
        <end position="459"/>
    </location>
</feature>
<evidence type="ECO:0000256" key="1">
    <source>
        <dbReference type="ARBA" id="ARBA00022443"/>
    </source>
</evidence>
<feature type="compositionally biased region" description="Polar residues" evidence="3">
    <location>
        <begin position="56"/>
        <end position="74"/>
    </location>
</feature>
<evidence type="ECO:0000313" key="5">
    <source>
        <dbReference type="EMBL" id="KAK8044910.1"/>
    </source>
</evidence>